<reference evidence="3 4" key="1">
    <citation type="submission" date="2019-05" db="EMBL/GenBank/DDBJ databases">
        <authorList>
            <person name="Chen C."/>
        </authorList>
    </citation>
    <scope>NUCLEOTIDE SEQUENCE [LARGE SCALE GENOMIC DNA]</scope>
    <source>
        <strain evidence="3 4">HB172198</strain>
    </source>
</reference>
<comment type="similarity">
    <text evidence="1">Belongs to the PspA/Vipp/IM30 family.</text>
</comment>
<dbReference type="KEGG" id="palo:E6C60_0329"/>
<dbReference type="InterPro" id="IPR007157">
    <property type="entry name" value="PspA_VIPP1"/>
</dbReference>
<accession>A0A4P8XG31</accession>
<evidence type="ECO:0000256" key="1">
    <source>
        <dbReference type="ARBA" id="ARBA00043985"/>
    </source>
</evidence>
<dbReference type="Proteomes" id="UP000300879">
    <property type="component" value="Chromosome"/>
</dbReference>
<sequence length="207" mass="23347">MGILSRFTQLMSSSFPSVMEQAEDPERAVRRYLEELGRNLGQLKAEAAAAEAAQGRARRALDEWREELHRLERYAAKAQESGDEGKARSFQDMKEQQEKKVEPLQADFLAATEEAARLQELRGKLVADVRDLEARHARVKHTMAEARLQQQNQGGSDPAGPIDAPLGMLEEKADLALYEAEALAELRSERQEKSFDELFDELIRQAP</sequence>
<dbReference type="RefSeq" id="WP_138224174.1">
    <property type="nucleotide sequence ID" value="NZ_CP040396.1"/>
</dbReference>
<feature type="region of interest" description="Disordered" evidence="2">
    <location>
        <begin position="75"/>
        <end position="101"/>
    </location>
</feature>
<dbReference type="OrthoDB" id="9779630at2"/>
<organism evidence="3 4">
    <name type="scientific">Paenibacillus algicola</name>
    <dbReference type="NCBI Taxonomy" id="2565926"/>
    <lineage>
        <taxon>Bacteria</taxon>
        <taxon>Bacillati</taxon>
        <taxon>Bacillota</taxon>
        <taxon>Bacilli</taxon>
        <taxon>Bacillales</taxon>
        <taxon>Paenibacillaceae</taxon>
        <taxon>Paenibacillus</taxon>
    </lineage>
</organism>
<dbReference type="EMBL" id="CP040396">
    <property type="protein sequence ID" value="QCT01053.1"/>
    <property type="molecule type" value="Genomic_DNA"/>
</dbReference>
<name>A0A4P8XG31_9BACL</name>
<feature type="compositionally biased region" description="Basic and acidic residues" evidence="2">
    <location>
        <begin position="83"/>
        <end position="101"/>
    </location>
</feature>
<dbReference type="AlphaFoldDB" id="A0A4P8XG31"/>
<dbReference type="Pfam" id="PF04012">
    <property type="entry name" value="PspA_IM30"/>
    <property type="match status" value="1"/>
</dbReference>
<evidence type="ECO:0000256" key="2">
    <source>
        <dbReference type="SAM" id="MobiDB-lite"/>
    </source>
</evidence>
<evidence type="ECO:0000313" key="3">
    <source>
        <dbReference type="EMBL" id="QCT01053.1"/>
    </source>
</evidence>
<gene>
    <name evidence="3" type="ORF">E6C60_0329</name>
</gene>
<proteinExistence type="inferred from homology"/>
<evidence type="ECO:0000313" key="4">
    <source>
        <dbReference type="Proteomes" id="UP000300879"/>
    </source>
</evidence>
<feature type="region of interest" description="Disordered" evidence="2">
    <location>
        <begin position="145"/>
        <end position="165"/>
    </location>
</feature>
<protein>
    <submittedName>
        <fullName evidence="3">Phage shock protein PspA</fullName>
    </submittedName>
</protein>
<keyword evidence="4" id="KW-1185">Reference proteome</keyword>